<dbReference type="InterPro" id="IPR015424">
    <property type="entry name" value="PyrdxlP-dep_Trfase"/>
</dbReference>
<dbReference type="EC" id="5.4.3.8" evidence="10"/>
<dbReference type="PANTHER" id="PTHR43713">
    <property type="entry name" value="GLUTAMATE-1-SEMIALDEHYDE 2,1-AMINOMUTASE"/>
    <property type="match status" value="1"/>
</dbReference>
<evidence type="ECO:0000256" key="5">
    <source>
        <dbReference type="ARBA" id="ARBA00011738"/>
    </source>
</evidence>
<sequence length="433" mass="46022">MISTTNLKTTKSEEIFAAAQQLMPGGVSSPVRAFKSVGGQPIVFDRVKGAYIWDVDGNQYIDYVGSWGPAICGHTHPEVISALHEALEKGTSFGAPSVLENVLAEMVIDAVPSIEMVRFVNSGTEACMSVLRLMRAFTGRDKIIKFEGCYHGHADMFLVKAGSGVATLGLPDSPGVPSSTAVNTLTAPYNDLEAVKALFAENPDQIAGVILEPVVGNSGFIRPDGGFFEGLREITQENGALLVFDEVMTGFRIAYGGAQEKFGVTPDLTTLGKVIGGGLPVGAYGGRRDIMSMIAPAGSVYQAGTLSGNPLAMTAGIKTLELLQKPGTYEYLDKITKKLADGLLQIAKETGHAACGGQISGMFGMFFTAGPVHNYEDAKKSDASKFSRFHRGMLERGVYLAPSQFEAGFTSLAHTDEDIDRTLAAAREVMSQL</sequence>
<dbReference type="PANTHER" id="PTHR43713:SF3">
    <property type="entry name" value="GLUTAMATE-1-SEMIALDEHYDE 2,1-AMINOMUTASE 1, CHLOROPLASTIC-RELATED"/>
    <property type="match status" value="1"/>
</dbReference>
<dbReference type="InterPro" id="IPR015421">
    <property type="entry name" value="PyrdxlP-dep_Trfase_major"/>
</dbReference>
<dbReference type="PATRIC" id="fig|1173022.3.peg.2268"/>
<dbReference type="Proteomes" id="UP000010472">
    <property type="component" value="Chromosome"/>
</dbReference>
<dbReference type="OrthoDB" id="9807885at2"/>
<evidence type="ECO:0000256" key="7">
    <source>
        <dbReference type="ARBA" id="ARBA00023171"/>
    </source>
</evidence>
<dbReference type="AlphaFoldDB" id="K9VXY5"/>
<dbReference type="KEGG" id="cep:Cri9333_2101"/>
<accession>K9VXY5</accession>
<dbReference type="Pfam" id="PF00202">
    <property type="entry name" value="Aminotran_3"/>
    <property type="match status" value="1"/>
</dbReference>
<gene>
    <name evidence="10" type="primary">hemL</name>
    <name evidence="11" type="ORF">Cri9333_2101</name>
</gene>
<comment type="cofactor">
    <cofactor evidence="2 10">
        <name>pyridoxal 5'-phosphate</name>
        <dbReference type="ChEBI" id="CHEBI:597326"/>
    </cofactor>
</comment>
<evidence type="ECO:0000256" key="4">
    <source>
        <dbReference type="ARBA" id="ARBA00008981"/>
    </source>
</evidence>
<dbReference type="HOGENOM" id="CLU_016922_1_5_3"/>
<name>K9VXY5_9CYAN</name>
<dbReference type="GO" id="GO:0042286">
    <property type="term" value="F:glutamate-1-semialdehyde 2,1-aminomutase activity"/>
    <property type="evidence" value="ECO:0007669"/>
    <property type="project" value="UniProtKB-UniRule"/>
</dbReference>
<dbReference type="Gene3D" id="3.90.1150.10">
    <property type="entry name" value="Aspartate Aminotransferase, domain 1"/>
    <property type="match status" value="1"/>
</dbReference>
<dbReference type="FunFam" id="3.40.640.10:FF:000021">
    <property type="entry name" value="Glutamate-1-semialdehyde 2,1-aminomutase"/>
    <property type="match status" value="1"/>
</dbReference>
<dbReference type="STRING" id="1173022.Cri9333_2101"/>
<keyword evidence="12" id="KW-1185">Reference proteome</keyword>
<dbReference type="GO" id="GO:0015995">
    <property type="term" value="P:chlorophyll biosynthetic process"/>
    <property type="evidence" value="ECO:0007669"/>
    <property type="project" value="UniProtKB-KW"/>
</dbReference>
<dbReference type="NCBIfam" id="NF000818">
    <property type="entry name" value="PRK00062.1"/>
    <property type="match status" value="1"/>
</dbReference>
<dbReference type="EMBL" id="CP003620">
    <property type="protein sequence ID" value="AFZ12978.1"/>
    <property type="molecule type" value="Genomic_DNA"/>
</dbReference>
<comment type="catalytic activity">
    <reaction evidence="1 10">
        <text>(S)-4-amino-5-oxopentanoate = 5-aminolevulinate</text>
        <dbReference type="Rhea" id="RHEA:14265"/>
        <dbReference type="ChEBI" id="CHEBI:57501"/>
        <dbReference type="ChEBI" id="CHEBI:356416"/>
        <dbReference type="EC" id="5.4.3.8"/>
    </reaction>
</comment>
<dbReference type="HAMAP" id="MF_00375">
    <property type="entry name" value="HemL_aminotrans_3"/>
    <property type="match status" value="1"/>
</dbReference>
<comment type="subcellular location">
    <subcellularLocation>
        <location evidence="10">Cytoplasm</location>
    </subcellularLocation>
</comment>
<keyword evidence="10" id="KW-0963">Cytoplasm</keyword>
<dbReference type="Gene3D" id="3.40.640.10">
    <property type="entry name" value="Type I PLP-dependent aspartate aminotransferase-like (Major domain)"/>
    <property type="match status" value="1"/>
</dbReference>
<dbReference type="RefSeq" id="WP_015203094.1">
    <property type="nucleotide sequence ID" value="NC_019753.1"/>
</dbReference>
<comment type="subunit">
    <text evidence="5 10">Homodimer.</text>
</comment>
<dbReference type="UniPathway" id="UPA00251">
    <property type="reaction ID" value="UER00317"/>
</dbReference>
<keyword evidence="9 10" id="KW-0627">Porphyrin biosynthesis</keyword>
<dbReference type="GO" id="GO:0005737">
    <property type="term" value="C:cytoplasm"/>
    <property type="evidence" value="ECO:0007669"/>
    <property type="project" value="UniProtKB-SubCell"/>
</dbReference>
<dbReference type="PROSITE" id="PS00600">
    <property type="entry name" value="AA_TRANSFER_CLASS_3"/>
    <property type="match status" value="1"/>
</dbReference>
<protein>
    <recommendedName>
        <fullName evidence="10">Glutamate-1-semialdehyde 2,1-aminomutase</fullName>
        <shortName evidence="10">GSA</shortName>
        <ecNumber evidence="10">5.4.3.8</ecNumber>
    </recommendedName>
    <alternativeName>
        <fullName evidence="10">Glutamate-1-semialdehyde aminotransferase</fullName>
        <shortName evidence="10">GSA-AT</shortName>
    </alternativeName>
</protein>
<evidence type="ECO:0000256" key="2">
    <source>
        <dbReference type="ARBA" id="ARBA00001933"/>
    </source>
</evidence>
<dbReference type="FunFam" id="3.90.1150.10:FF:000012">
    <property type="entry name" value="Glutamate-1-semialdehyde 2,1-aminomutase"/>
    <property type="match status" value="1"/>
</dbReference>
<evidence type="ECO:0000256" key="9">
    <source>
        <dbReference type="ARBA" id="ARBA00023244"/>
    </source>
</evidence>
<dbReference type="CDD" id="cd00610">
    <property type="entry name" value="OAT_like"/>
    <property type="match status" value="1"/>
</dbReference>
<dbReference type="GO" id="GO:0008483">
    <property type="term" value="F:transaminase activity"/>
    <property type="evidence" value="ECO:0007669"/>
    <property type="project" value="InterPro"/>
</dbReference>
<keyword evidence="8 10" id="KW-0413">Isomerase</keyword>
<comment type="pathway">
    <text evidence="3">Porphyrin-containing compound metabolism; protoporphyrin-IX biosynthesis; 5-aminolevulinate from L-glutamyl-tRNA(Glu): step 2/2.</text>
</comment>
<evidence type="ECO:0000256" key="1">
    <source>
        <dbReference type="ARBA" id="ARBA00001579"/>
    </source>
</evidence>
<dbReference type="GO" id="GO:0030170">
    <property type="term" value="F:pyridoxal phosphate binding"/>
    <property type="evidence" value="ECO:0007669"/>
    <property type="project" value="InterPro"/>
</dbReference>
<keyword evidence="7" id="KW-0149">Chlorophyll biosynthesis</keyword>
<dbReference type="SUPFAM" id="SSF53383">
    <property type="entry name" value="PLP-dependent transferases"/>
    <property type="match status" value="1"/>
</dbReference>
<dbReference type="GO" id="GO:0006782">
    <property type="term" value="P:protoporphyrinogen IX biosynthetic process"/>
    <property type="evidence" value="ECO:0007669"/>
    <property type="project" value="UniProtKB-UniRule"/>
</dbReference>
<evidence type="ECO:0000256" key="10">
    <source>
        <dbReference type="HAMAP-Rule" id="MF_00375"/>
    </source>
</evidence>
<evidence type="ECO:0000313" key="12">
    <source>
        <dbReference type="Proteomes" id="UP000010472"/>
    </source>
</evidence>
<dbReference type="InterPro" id="IPR015422">
    <property type="entry name" value="PyrdxlP-dep_Trfase_small"/>
</dbReference>
<evidence type="ECO:0000256" key="3">
    <source>
        <dbReference type="ARBA" id="ARBA00004819"/>
    </source>
</evidence>
<proteinExistence type="inferred from homology"/>
<dbReference type="NCBIfam" id="TIGR00713">
    <property type="entry name" value="hemL"/>
    <property type="match status" value="1"/>
</dbReference>
<evidence type="ECO:0000256" key="6">
    <source>
        <dbReference type="ARBA" id="ARBA00022898"/>
    </source>
</evidence>
<dbReference type="InterPro" id="IPR005814">
    <property type="entry name" value="Aminotrans_3"/>
</dbReference>
<evidence type="ECO:0000256" key="8">
    <source>
        <dbReference type="ARBA" id="ARBA00023235"/>
    </source>
</evidence>
<dbReference type="eggNOG" id="COG0001">
    <property type="taxonomic scope" value="Bacteria"/>
</dbReference>
<evidence type="ECO:0000313" key="11">
    <source>
        <dbReference type="EMBL" id="AFZ12978.1"/>
    </source>
</evidence>
<reference evidence="11 12" key="1">
    <citation type="submission" date="2012-06" db="EMBL/GenBank/DDBJ databases">
        <title>Finished chromosome of genome of Crinalium epipsammum PCC 9333.</title>
        <authorList>
            <consortium name="US DOE Joint Genome Institute"/>
            <person name="Gugger M."/>
            <person name="Coursin T."/>
            <person name="Rippka R."/>
            <person name="Tandeau De Marsac N."/>
            <person name="Huntemann M."/>
            <person name="Wei C.-L."/>
            <person name="Han J."/>
            <person name="Detter J.C."/>
            <person name="Han C."/>
            <person name="Tapia R."/>
            <person name="Davenport K."/>
            <person name="Daligault H."/>
            <person name="Erkkila T."/>
            <person name="Gu W."/>
            <person name="Munk A.C.C."/>
            <person name="Teshima H."/>
            <person name="Xu Y."/>
            <person name="Chain P."/>
            <person name="Chen A."/>
            <person name="Krypides N."/>
            <person name="Mavromatis K."/>
            <person name="Markowitz V."/>
            <person name="Szeto E."/>
            <person name="Ivanova N."/>
            <person name="Mikhailova N."/>
            <person name="Ovchinnikova G."/>
            <person name="Pagani I."/>
            <person name="Pati A."/>
            <person name="Goodwin L."/>
            <person name="Peters L."/>
            <person name="Pitluck S."/>
            <person name="Woyke T."/>
            <person name="Kerfeld C."/>
        </authorList>
    </citation>
    <scope>NUCLEOTIDE SEQUENCE [LARGE SCALE GENOMIC DNA]</scope>
    <source>
        <strain evidence="11 12">PCC 9333</strain>
    </source>
</reference>
<feature type="modified residue" description="N6-(pyridoxal phosphate)lysine" evidence="10">
    <location>
        <position position="273"/>
    </location>
</feature>
<keyword evidence="6 10" id="KW-0663">Pyridoxal phosphate</keyword>
<dbReference type="InterPro" id="IPR004639">
    <property type="entry name" value="4pyrrol_synth_GluAld_NH2Trfase"/>
</dbReference>
<organism evidence="11 12">
    <name type="scientific">Crinalium epipsammum PCC 9333</name>
    <dbReference type="NCBI Taxonomy" id="1173022"/>
    <lineage>
        <taxon>Bacteria</taxon>
        <taxon>Bacillati</taxon>
        <taxon>Cyanobacteriota</taxon>
        <taxon>Cyanophyceae</taxon>
        <taxon>Gomontiellales</taxon>
        <taxon>Gomontiellaceae</taxon>
        <taxon>Crinalium</taxon>
    </lineage>
</organism>
<comment type="similarity">
    <text evidence="4 10">Belongs to the class-III pyridoxal-phosphate-dependent aminotransferase family. HemL subfamily.</text>
</comment>
<dbReference type="InterPro" id="IPR049704">
    <property type="entry name" value="Aminotrans_3_PPA_site"/>
</dbReference>